<dbReference type="PANTHER" id="PTHR48111:SF1">
    <property type="entry name" value="TWO-COMPONENT RESPONSE REGULATOR ORR33"/>
    <property type="match status" value="1"/>
</dbReference>
<sequence>MHENTPLEKVKVLYVEDDDNARDALASMLKRRVGRLFTARDGAEGLSLFQTYQPEIIIADLFMPNMGGVEMIRQIKAAGHKPFVIITTAVSESKVILDAVDVGIDKYIVKPLDLPALMDELALMAGEVEQRCSADHALPPTVLSHKKEFESSIKKEFSSFLKAATGKGPLDVKVLISDNCLELTAVGVLTPYEKTLLDNFQNIAIIKQNRQLFFSIKGDEIRRLIADCLNMDVEVSEIAIDVKQDIHKLIFHWKG</sequence>
<dbReference type="GO" id="GO:0000156">
    <property type="term" value="F:phosphorelay response regulator activity"/>
    <property type="evidence" value="ECO:0007669"/>
    <property type="project" value="TreeGrafter"/>
</dbReference>
<evidence type="ECO:0000256" key="1">
    <source>
        <dbReference type="ARBA" id="ARBA00018672"/>
    </source>
</evidence>
<comment type="caution">
    <text evidence="10">The sequence shown here is derived from an EMBL/GenBank/DDBJ whole genome shotgun (WGS) entry which is preliminary data.</text>
</comment>
<evidence type="ECO:0000256" key="2">
    <source>
        <dbReference type="ARBA" id="ARBA00022553"/>
    </source>
</evidence>
<dbReference type="InterPro" id="IPR001789">
    <property type="entry name" value="Sig_transdc_resp-reg_receiver"/>
</dbReference>
<evidence type="ECO:0000313" key="11">
    <source>
        <dbReference type="Proteomes" id="UP001065549"/>
    </source>
</evidence>
<keyword evidence="11" id="KW-1185">Reference proteome</keyword>
<dbReference type="SMART" id="SM00448">
    <property type="entry name" value="REC"/>
    <property type="match status" value="1"/>
</dbReference>
<feature type="modified residue" description="4-aspartylphosphate" evidence="8">
    <location>
        <position position="60"/>
    </location>
</feature>
<dbReference type="InterPro" id="IPR018745">
    <property type="entry name" value="MpsC"/>
</dbReference>
<organism evidence="10 11">
    <name type="scientific">Hominibacterium faecale</name>
    <dbReference type="NCBI Taxonomy" id="2839743"/>
    <lineage>
        <taxon>Bacteria</taxon>
        <taxon>Bacillati</taxon>
        <taxon>Bacillota</taxon>
        <taxon>Clostridia</taxon>
        <taxon>Peptostreptococcales</taxon>
        <taxon>Anaerovoracaceae</taxon>
        <taxon>Hominibacterium</taxon>
    </lineage>
</organism>
<dbReference type="Gene3D" id="3.40.50.2300">
    <property type="match status" value="1"/>
</dbReference>
<evidence type="ECO:0000313" key="10">
    <source>
        <dbReference type="EMBL" id="MCU7379304.1"/>
    </source>
</evidence>
<reference evidence="10" key="1">
    <citation type="submission" date="2022-09" db="EMBL/GenBank/DDBJ databases">
        <title>Culturomic study of gut microbiota in children with autism spectrum disorder.</title>
        <authorList>
            <person name="Efimov B.A."/>
            <person name="Chaplin A.V."/>
            <person name="Sokolova S.R."/>
            <person name="Pikina A.P."/>
            <person name="Korzhanova M."/>
            <person name="Belova V."/>
            <person name="Korostin D."/>
        </authorList>
    </citation>
    <scope>NUCLEOTIDE SEQUENCE</scope>
    <source>
        <strain evidence="10">ASD5510</strain>
    </source>
</reference>
<dbReference type="PROSITE" id="PS50110">
    <property type="entry name" value="RESPONSE_REGULATORY"/>
    <property type="match status" value="1"/>
</dbReference>
<evidence type="ECO:0000259" key="9">
    <source>
        <dbReference type="PROSITE" id="PS50110"/>
    </source>
</evidence>
<keyword evidence="3" id="KW-0902">Two-component regulatory system</keyword>
<dbReference type="GO" id="GO:0032993">
    <property type="term" value="C:protein-DNA complex"/>
    <property type="evidence" value="ECO:0007669"/>
    <property type="project" value="TreeGrafter"/>
</dbReference>
<name>A0A9J6QPN2_9FIRM</name>
<dbReference type="Pfam" id="PF00072">
    <property type="entry name" value="Response_reg"/>
    <property type="match status" value="1"/>
</dbReference>
<keyword evidence="6" id="KW-0804">Transcription</keyword>
<proteinExistence type="predicted"/>
<accession>A0A9J6QPN2</accession>
<dbReference type="InterPro" id="IPR039420">
    <property type="entry name" value="WalR-like"/>
</dbReference>
<evidence type="ECO:0000256" key="4">
    <source>
        <dbReference type="ARBA" id="ARBA00023015"/>
    </source>
</evidence>
<dbReference type="Proteomes" id="UP001065549">
    <property type="component" value="Unassembled WGS sequence"/>
</dbReference>
<dbReference type="GO" id="GO:0005829">
    <property type="term" value="C:cytosol"/>
    <property type="evidence" value="ECO:0007669"/>
    <property type="project" value="TreeGrafter"/>
</dbReference>
<dbReference type="CDD" id="cd00156">
    <property type="entry name" value="REC"/>
    <property type="match status" value="1"/>
</dbReference>
<dbReference type="InterPro" id="IPR011006">
    <property type="entry name" value="CheY-like_superfamily"/>
</dbReference>
<feature type="domain" description="Response regulatory" evidence="9">
    <location>
        <begin position="11"/>
        <end position="125"/>
    </location>
</feature>
<dbReference type="RefSeq" id="WP_253020378.1">
    <property type="nucleotide sequence ID" value="NZ_JAOSHN010000005.1"/>
</dbReference>
<dbReference type="Pfam" id="PF10057">
    <property type="entry name" value="MpsC"/>
    <property type="match status" value="1"/>
</dbReference>
<dbReference type="SUPFAM" id="SSF52172">
    <property type="entry name" value="CheY-like"/>
    <property type="match status" value="1"/>
</dbReference>
<evidence type="ECO:0000256" key="6">
    <source>
        <dbReference type="ARBA" id="ARBA00023163"/>
    </source>
</evidence>
<dbReference type="GO" id="GO:0006355">
    <property type="term" value="P:regulation of DNA-templated transcription"/>
    <property type="evidence" value="ECO:0007669"/>
    <property type="project" value="TreeGrafter"/>
</dbReference>
<keyword evidence="2 8" id="KW-0597">Phosphoprotein</keyword>
<evidence type="ECO:0000256" key="3">
    <source>
        <dbReference type="ARBA" id="ARBA00023012"/>
    </source>
</evidence>
<comment type="function">
    <text evidence="7">May play the central regulatory role in sporulation. It may be an element of the effector pathway responsible for the activation of sporulation genes in response to nutritional stress. Spo0A may act in concert with spo0H (a sigma factor) to control the expression of some genes that are critical to the sporulation process.</text>
</comment>
<protein>
    <recommendedName>
        <fullName evidence="1">Stage 0 sporulation protein A homolog</fullName>
    </recommendedName>
</protein>
<dbReference type="AlphaFoldDB" id="A0A9J6QPN2"/>
<dbReference type="GO" id="GO:0000976">
    <property type="term" value="F:transcription cis-regulatory region binding"/>
    <property type="evidence" value="ECO:0007669"/>
    <property type="project" value="TreeGrafter"/>
</dbReference>
<evidence type="ECO:0000256" key="8">
    <source>
        <dbReference type="PROSITE-ProRule" id="PRU00169"/>
    </source>
</evidence>
<evidence type="ECO:0000256" key="5">
    <source>
        <dbReference type="ARBA" id="ARBA00023125"/>
    </source>
</evidence>
<dbReference type="PANTHER" id="PTHR48111">
    <property type="entry name" value="REGULATOR OF RPOS"/>
    <property type="match status" value="1"/>
</dbReference>
<keyword evidence="5" id="KW-0238">DNA-binding</keyword>
<dbReference type="EMBL" id="JAOSHN010000005">
    <property type="protein sequence ID" value="MCU7379304.1"/>
    <property type="molecule type" value="Genomic_DNA"/>
</dbReference>
<gene>
    <name evidence="10" type="ORF">OBO34_13205</name>
</gene>
<evidence type="ECO:0000256" key="7">
    <source>
        <dbReference type="ARBA" id="ARBA00024867"/>
    </source>
</evidence>
<keyword evidence="4" id="KW-0805">Transcription regulation</keyword>